<dbReference type="InterPro" id="IPR036291">
    <property type="entry name" value="NAD(P)-bd_dom_sf"/>
</dbReference>
<dbReference type="SUPFAM" id="SSF51735">
    <property type="entry name" value="NAD(P)-binding Rossmann-fold domains"/>
    <property type="match status" value="1"/>
</dbReference>
<evidence type="ECO:0008006" key="5">
    <source>
        <dbReference type="Google" id="ProtNLM"/>
    </source>
</evidence>
<gene>
    <name evidence="3" type="ORF">A1Q1_03435</name>
</gene>
<evidence type="ECO:0000313" key="3">
    <source>
        <dbReference type="EMBL" id="EJT47658.1"/>
    </source>
</evidence>
<dbReference type="AlphaFoldDB" id="J5QJF2"/>
<proteinExistence type="predicted"/>
<dbReference type="VEuPathDB" id="FungiDB:A1Q1_03435"/>
<protein>
    <recommendedName>
        <fullName evidence="5">NmrA-like domain-containing protein</fullName>
    </recommendedName>
</protein>
<dbReference type="PANTHER" id="PTHR47706">
    <property type="entry name" value="NMRA-LIKE FAMILY PROTEIN"/>
    <property type="match status" value="1"/>
</dbReference>
<evidence type="ECO:0000256" key="1">
    <source>
        <dbReference type="ARBA" id="ARBA00022857"/>
    </source>
</evidence>
<name>J5QJF2_TRIAS</name>
<dbReference type="RefSeq" id="XP_014178708.1">
    <property type="nucleotide sequence ID" value="XM_014323233.1"/>
</dbReference>
<dbReference type="HOGENOM" id="CLU_940141_0_0_1"/>
<organism evidence="3 4">
    <name type="scientific">Trichosporon asahii var. asahii (strain ATCC 90039 / CBS 2479 / JCM 2466 / KCTC 7840 / NBRC 103889/ NCYC 2677 / UAMH 7654)</name>
    <name type="common">Yeast</name>
    <dbReference type="NCBI Taxonomy" id="1186058"/>
    <lineage>
        <taxon>Eukaryota</taxon>
        <taxon>Fungi</taxon>
        <taxon>Dikarya</taxon>
        <taxon>Basidiomycota</taxon>
        <taxon>Agaricomycotina</taxon>
        <taxon>Tremellomycetes</taxon>
        <taxon>Trichosporonales</taxon>
        <taxon>Trichosporonaceae</taxon>
        <taxon>Trichosporon</taxon>
    </lineage>
</organism>
<dbReference type="InterPro" id="IPR051609">
    <property type="entry name" value="NmrA/Isoflavone_reductase-like"/>
</dbReference>
<dbReference type="KEGG" id="tasa:A1Q1_03435"/>
<dbReference type="EMBL" id="ALBS01000233">
    <property type="protein sequence ID" value="EJT47658.1"/>
    <property type="molecule type" value="Genomic_DNA"/>
</dbReference>
<dbReference type="Gene3D" id="3.40.50.720">
    <property type="entry name" value="NAD(P)-binding Rossmann-like Domain"/>
    <property type="match status" value="1"/>
</dbReference>
<evidence type="ECO:0000313" key="4">
    <source>
        <dbReference type="Proteomes" id="UP000002748"/>
    </source>
</evidence>
<dbReference type="GeneID" id="25986948"/>
<dbReference type="OrthoDB" id="5283654at2759"/>
<comment type="caution">
    <text evidence="3">The sequence shown here is derived from an EMBL/GenBank/DDBJ whole genome shotgun (WGS) entry which is preliminary data.</text>
</comment>
<keyword evidence="1" id="KW-0521">NADP</keyword>
<sequence>MPDKNVVALYSVTGLLGSGFLKELSKAHEEGKITLVVLHRAGSDTSQVPDNVEKRVLGYGHTNGSSAIDKVSQEQHFKFMRHLADIKTLTTFIPSDYSINWSREELNVDQNVIAQNKVAVNTQAKSWGVPLTVIHNGLFAPLFLAKEVTGIDVRGNKLRLYGDALNRKIGVTSIPYLSKAVAELVSGPKNELPGSQYTVTEAEWTGQQVADALEKANGSKPEIEKITDDEINAAIQQGEYAALAAGIQKKWGSGDFPDTSPLKPKNATPITLDELVGQAKKLC</sequence>
<dbReference type="GO" id="GO:0016491">
    <property type="term" value="F:oxidoreductase activity"/>
    <property type="evidence" value="ECO:0007669"/>
    <property type="project" value="UniProtKB-KW"/>
</dbReference>
<keyword evidence="2" id="KW-0560">Oxidoreductase</keyword>
<dbReference type="Gene3D" id="3.90.25.10">
    <property type="entry name" value="UDP-galactose 4-epimerase, domain 1"/>
    <property type="match status" value="1"/>
</dbReference>
<accession>J5QJF2</accession>
<dbReference type="PANTHER" id="PTHR47706:SF9">
    <property type="entry name" value="NMRA-LIKE DOMAIN-CONTAINING PROTEIN-RELATED"/>
    <property type="match status" value="1"/>
</dbReference>
<dbReference type="Proteomes" id="UP000002748">
    <property type="component" value="Unassembled WGS sequence"/>
</dbReference>
<evidence type="ECO:0000256" key="2">
    <source>
        <dbReference type="ARBA" id="ARBA00023002"/>
    </source>
</evidence>
<reference evidence="3 4" key="1">
    <citation type="journal article" date="2012" name="Eukaryot. Cell">
        <title>Draft genome sequence of CBS 2479, the standard type strain of Trichosporon asahii.</title>
        <authorList>
            <person name="Yang R.Y."/>
            <person name="Li H.T."/>
            <person name="Zhu H."/>
            <person name="Zhou G.P."/>
            <person name="Wang M."/>
            <person name="Wang L."/>
        </authorList>
    </citation>
    <scope>NUCLEOTIDE SEQUENCE [LARGE SCALE GENOMIC DNA]</scope>
    <source>
        <strain evidence="4">ATCC 90039 / CBS 2479 / JCM 2466 / KCTC 7840 / NCYC 2677 / UAMH 7654</strain>
    </source>
</reference>